<evidence type="ECO:0000313" key="11">
    <source>
        <dbReference type="EMBL" id="AYD41142.1"/>
    </source>
</evidence>
<dbReference type="Pfam" id="PF25198">
    <property type="entry name" value="Spore_GerAC_N"/>
    <property type="match status" value="1"/>
</dbReference>
<keyword evidence="5" id="KW-0472">Membrane</keyword>
<feature type="chain" id="PRO_5038786006" evidence="8">
    <location>
        <begin position="23"/>
        <end position="385"/>
    </location>
</feature>
<evidence type="ECO:0000313" key="12">
    <source>
        <dbReference type="Proteomes" id="UP000266301"/>
    </source>
</evidence>
<dbReference type="Gene3D" id="3.30.300.210">
    <property type="entry name" value="Nutrient germinant receptor protein C, domain 3"/>
    <property type="match status" value="1"/>
</dbReference>
<reference evidence="11 12" key="1">
    <citation type="journal article" date="2019" name="Int. J. Syst. Evol. Microbiol.">
        <title>Clostridium fermenticellae sp. nov., isolated from the mud in a fermentation cellar for the production of the Chinese liquor, baijiu.</title>
        <authorList>
            <person name="Xu P.X."/>
            <person name="Chai L.J."/>
            <person name="Qiu T."/>
            <person name="Zhang X.J."/>
            <person name="Lu Z.M."/>
            <person name="Xiao C."/>
            <person name="Wang S.T."/>
            <person name="Shen C.H."/>
            <person name="Shi J.S."/>
            <person name="Xu Z.H."/>
        </authorList>
    </citation>
    <scope>NUCLEOTIDE SEQUENCE [LARGE SCALE GENOMIC DNA]</scope>
    <source>
        <strain evidence="11 12">JN500901</strain>
    </source>
</reference>
<proteinExistence type="inferred from homology"/>
<evidence type="ECO:0000256" key="4">
    <source>
        <dbReference type="ARBA" id="ARBA00022729"/>
    </source>
</evidence>
<name>A0A386H600_9CLOT</name>
<dbReference type="AlphaFoldDB" id="A0A386H600"/>
<feature type="signal peptide" evidence="8">
    <location>
        <begin position="1"/>
        <end position="22"/>
    </location>
</feature>
<keyword evidence="3" id="KW-0309">Germination</keyword>
<evidence type="ECO:0000259" key="9">
    <source>
        <dbReference type="Pfam" id="PF05504"/>
    </source>
</evidence>
<dbReference type="PANTHER" id="PTHR35789:SF1">
    <property type="entry name" value="SPORE GERMINATION PROTEIN B3"/>
    <property type="match status" value="1"/>
</dbReference>
<comment type="similarity">
    <text evidence="2">Belongs to the GerABKC lipoprotein family.</text>
</comment>
<dbReference type="Proteomes" id="UP000266301">
    <property type="component" value="Chromosome"/>
</dbReference>
<protein>
    <submittedName>
        <fullName evidence="11">Ger(X)C family spore germination protein</fullName>
    </submittedName>
</protein>
<dbReference type="InterPro" id="IPR008844">
    <property type="entry name" value="Spore_GerAC-like"/>
</dbReference>
<gene>
    <name evidence="11" type="ORF">D4Z93_11675</name>
</gene>
<keyword evidence="4 8" id="KW-0732">Signal</keyword>
<keyword evidence="12" id="KW-1185">Reference proteome</keyword>
<dbReference type="Pfam" id="PF05504">
    <property type="entry name" value="Spore_GerAC"/>
    <property type="match status" value="1"/>
</dbReference>
<keyword evidence="6" id="KW-0564">Palmitate</keyword>
<dbReference type="PANTHER" id="PTHR35789">
    <property type="entry name" value="SPORE GERMINATION PROTEIN B3"/>
    <property type="match status" value="1"/>
</dbReference>
<dbReference type="RefSeq" id="WP_119973727.1">
    <property type="nucleotide sequence ID" value="NZ_CP032416.1"/>
</dbReference>
<dbReference type="EMBL" id="CP032416">
    <property type="protein sequence ID" value="AYD41142.1"/>
    <property type="molecule type" value="Genomic_DNA"/>
</dbReference>
<dbReference type="PROSITE" id="PS51257">
    <property type="entry name" value="PROKAR_LIPOPROTEIN"/>
    <property type="match status" value="1"/>
</dbReference>
<keyword evidence="7" id="KW-0449">Lipoprotein</keyword>
<evidence type="ECO:0000256" key="1">
    <source>
        <dbReference type="ARBA" id="ARBA00004635"/>
    </source>
</evidence>
<organism evidence="11 12">
    <name type="scientific">Clostridium fermenticellae</name>
    <dbReference type="NCBI Taxonomy" id="2068654"/>
    <lineage>
        <taxon>Bacteria</taxon>
        <taxon>Bacillati</taxon>
        <taxon>Bacillota</taxon>
        <taxon>Clostridia</taxon>
        <taxon>Eubacteriales</taxon>
        <taxon>Clostridiaceae</taxon>
        <taxon>Clostridium</taxon>
    </lineage>
</organism>
<dbReference type="InterPro" id="IPR046953">
    <property type="entry name" value="Spore_GerAC-like_C"/>
</dbReference>
<feature type="domain" description="Spore germination GerAC-like C-terminal" evidence="9">
    <location>
        <begin position="213"/>
        <end position="378"/>
    </location>
</feature>
<evidence type="ECO:0000256" key="8">
    <source>
        <dbReference type="SAM" id="SignalP"/>
    </source>
</evidence>
<evidence type="ECO:0000256" key="6">
    <source>
        <dbReference type="ARBA" id="ARBA00023139"/>
    </source>
</evidence>
<dbReference type="KEGG" id="cfer:D4Z93_11675"/>
<dbReference type="GO" id="GO:0009847">
    <property type="term" value="P:spore germination"/>
    <property type="evidence" value="ECO:0007669"/>
    <property type="project" value="InterPro"/>
</dbReference>
<evidence type="ECO:0000256" key="7">
    <source>
        <dbReference type="ARBA" id="ARBA00023288"/>
    </source>
</evidence>
<dbReference type="InterPro" id="IPR057336">
    <property type="entry name" value="GerAC_N"/>
</dbReference>
<accession>A0A386H600</accession>
<evidence type="ECO:0000256" key="2">
    <source>
        <dbReference type="ARBA" id="ARBA00007886"/>
    </source>
</evidence>
<feature type="domain" description="Spore germination protein N-terminal" evidence="10">
    <location>
        <begin position="22"/>
        <end position="201"/>
    </location>
</feature>
<dbReference type="NCBIfam" id="TIGR02887">
    <property type="entry name" value="spore_ger_x_C"/>
    <property type="match status" value="1"/>
</dbReference>
<dbReference type="GO" id="GO:0016020">
    <property type="term" value="C:membrane"/>
    <property type="evidence" value="ECO:0007669"/>
    <property type="project" value="UniProtKB-SubCell"/>
</dbReference>
<evidence type="ECO:0000256" key="3">
    <source>
        <dbReference type="ARBA" id="ARBA00022544"/>
    </source>
</evidence>
<dbReference type="InterPro" id="IPR038501">
    <property type="entry name" value="Spore_GerAC_C_sf"/>
</dbReference>
<evidence type="ECO:0000259" key="10">
    <source>
        <dbReference type="Pfam" id="PF25198"/>
    </source>
</evidence>
<evidence type="ECO:0000256" key="5">
    <source>
        <dbReference type="ARBA" id="ARBA00023136"/>
    </source>
</evidence>
<sequence length="385" mass="43425">MKKYVKIIILIMISLSLTSCWDARELNKLAIVMGVGIDKGNKFKSIDTTVQIAKVIGINMPSDMSGVTYQNNRFLNLKGEGNTISETIKYINRELNRTLFFPHNQIIIFGKDVAEDGIGKYVDFFMRNRETRLSEWIVISDRSASEILNVNPNIESTTGRNIGELIRNQKNISEVPYVDLKEFSQKIMSKTTSPVAPIIKITKKNVKPELGLSGIAVFDKNNKMIGTLNSRETAGFLWGTGRISGTVSVISIPNKSGKLSIELKHVKSKIVSKVNGDDVYIDMKIDETGDIVENTSSEDTSDPENIKNFENMQEDLIKKEIMSAINKGKEIGADIFGFGDNIYMYHPKSWNKIENNWKQRFRNIEVNVEVKSNIERSGRITKSII</sequence>
<comment type="subcellular location">
    <subcellularLocation>
        <location evidence="1">Membrane</location>
        <topology evidence="1">Lipid-anchor</topology>
    </subcellularLocation>
</comment>
<dbReference type="OrthoDB" id="9816067at2"/>